<keyword evidence="2" id="KW-0812">Transmembrane</keyword>
<evidence type="ECO:0000256" key="1">
    <source>
        <dbReference type="ARBA" id="ARBA00038476"/>
    </source>
</evidence>
<evidence type="ECO:0000313" key="3">
    <source>
        <dbReference type="EMBL" id="KAL1839675.1"/>
    </source>
</evidence>
<dbReference type="EMBL" id="JAZGSY010000146">
    <property type="protein sequence ID" value="KAL1839675.1"/>
    <property type="molecule type" value="Genomic_DNA"/>
</dbReference>
<evidence type="ECO:0000313" key="4">
    <source>
        <dbReference type="Proteomes" id="UP001583172"/>
    </source>
</evidence>
<protein>
    <submittedName>
        <fullName evidence="3">Uncharacterized protein</fullName>
    </submittedName>
</protein>
<reference evidence="3 4" key="1">
    <citation type="journal article" date="2024" name="Commun. Biol.">
        <title>Comparative genomic analysis of thermophilic fungi reveals convergent evolutionary adaptations and gene losses.</title>
        <authorList>
            <person name="Steindorff A.S."/>
            <person name="Aguilar-Pontes M.V."/>
            <person name="Robinson A.J."/>
            <person name="Andreopoulos B."/>
            <person name="LaButti K."/>
            <person name="Kuo A."/>
            <person name="Mondo S."/>
            <person name="Riley R."/>
            <person name="Otillar R."/>
            <person name="Haridas S."/>
            <person name="Lipzen A."/>
            <person name="Grimwood J."/>
            <person name="Schmutz J."/>
            <person name="Clum A."/>
            <person name="Reid I.D."/>
            <person name="Moisan M.C."/>
            <person name="Butler G."/>
            <person name="Nguyen T.T.M."/>
            <person name="Dewar K."/>
            <person name="Conant G."/>
            <person name="Drula E."/>
            <person name="Henrissat B."/>
            <person name="Hansel C."/>
            <person name="Singer S."/>
            <person name="Hutchinson M.I."/>
            <person name="de Vries R.P."/>
            <person name="Natvig D.O."/>
            <person name="Powell A.J."/>
            <person name="Tsang A."/>
            <person name="Grigoriev I.V."/>
        </authorList>
    </citation>
    <scope>NUCLEOTIDE SEQUENCE [LARGE SCALE GENOMIC DNA]</scope>
    <source>
        <strain evidence="3 4">CBS 620.91</strain>
    </source>
</reference>
<comment type="similarity">
    <text evidence="1">Belongs to the lcsJ thioesterase family.</text>
</comment>
<comment type="caution">
    <text evidence="3">The sequence shown here is derived from an EMBL/GenBank/DDBJ whole genome shotgun (WGS) entry which is preliminary data.</text>
</comment>
<keyword evidence="4" id="KW-1185">Reference proteome</keyword>
<dbReference type="Pfam" id="PF13279">
    <property type="entry name" value="4HBT_2"/>
    <property type="match status" value="1"/>
</dbReference>
<name>A0ABR3VCY3_HUMIN</name>
<evidence type="ECO:0000256" key="2">
    <source>
        <dbReference type="SAM" id="Phobius"/>
    </source>
</evidence>
<dbReference type="InterPro" id="IPR029069">
    <property type="entry name" value="HotDog_dom_sf"/>
</dbReference>
<feature type="transmembrane region" description="Helical" evidence="2">
    <location>
        <begin position="6"/>
        <end position="28"/>
    </location>
</feature>
<keyword evidence="2" id="KW-0472">Membrane</keyword>
<dbReference type="PANTHER" id="PTHR12475">
    <property type="match status" value="1"/>
</dbReference>
<accession>A0ABR3VCY3</accession>
<dbReference type="Proteomes" id="UP001583172">
    <property type="component" value="Unassembled WGS sequence"/>
</dbReference>
<proteinExistence type="inferred from homology"/>
<dbReference type="PANTHER" id="PTHR12475:SF4">
    <property type="entry name" value="PROTEIN THEM6"/>
    <property type="match status" value="1"/>
</dbReference>
<organism evidence="3 4">
    <name type="scientific">Humicola insolens</name>
    <name type="common">Soft-rot fungus</name>
    <dbReference type="NCBI Taxonomy" id="85995"/>
    <lineage>
        <taxon>Eukaryota</taxon>
        <taxon>Fungi</taxon>
        <taxon>Dikarya</taxon>
        <taxon>Ascomycota</taxon>
        <taxon>Pezizomycotina</taxon>
        <taxon>Sordariomycetes</taxon>
        <taxon>Sordariomycetidae</taxon>
        <taxon>Sordariales</taxon>
        <taxon>Chaetomiaceae</taxon>
        <taxon>Mycothermus</taxon>
    </lineage>
</organism>
<dbReference type="SUPFAM" id="SSF54637">
    <property type="entry name" value="Thioesterase/thiol ester dehydrase-isomerase"/>
    <property type="match status" value="1"/>
</dbReference>
<dbReference type="InterPro" id="IPR051490">
    <property type="entry name" value="THEM6_lcsJ_thioesterase"/>
</dbReference>
<keyword evidence="2" id="KW-1133">Transmembrane helix</keyword>
<sequence>MEPLPAATPSVATLCGWALVVCLLIVNIKGLPFVHSIRLLPSLYRLLRPRLFSSPMKGSTSKPTADSTPAAAADAPLSARPRLFQHHITHSRAVLSDLDVNIHKSNSTFFADADINRAELLTRWLSRGLVGCVPILAAVQCTFVREIGPFKAYDLSSRILCWDEKSLFMVTYFLKPRTTLPSDVELAGGPAAVLQDWSLRRCVYAVLVTRYVCKGKARKTFAPAAVLATAGLLVSGVGTPGEKESGGGQLLTADIVEKAVKSGMEYVGGCMV</sequence>
<gene>
    <name evidence="3" type="ORF">VTJ49DRAFT_1285</name>
</gene>